<dbReference type="InterPro" id="IPR001179">
    <property type="entry name" value="PPIase_FKBP_dom"/>
</dbReference>
<protein>
    <recommendedName>
        <fullName evidence="4 9">peptidylprolyl isomerase</fullName>
        <ecNumber evidence="4 9">5.2.1.8</ecNumber>
    </recommendedName>
</protein>
<comment type="subcellular location">
    <subcellularLocation>
        <location evidence="2">Cytoplasm</location>
    </subcellularLocation>
</comment>
<dbReference type="KEGG" id="csl:COCSUDRAFT_41796"/>
<dbReference type="Proteomes" id="UP000007264">
    <property type="component" value="Unassembled WGS sequence"/>
</dbReference>
<evidence type="ECO:0000259" key="10">
    <source>
        <dbReference type="PROSITE" id="PS50059"/>
    </source>
</evidence>
<dbReference type="AlphaFoldDB" id="I0YYY8"/>
<dbReference type="OrthoDB" id="2014544at2759"/>
<dbReference type="PROSITE" id="PS50059">
    <property type="entry name" value="FKBP_PPIASE"/>
    <property type="match status" value="1"/>
</dbReference>
<evidence type="ECO:0000256" key="5">
    <source>
        <dbReference type="ARBA" id="ARBA00022490"/>
    </source>
</evidence>
<dbReference type="Pfam" id="PF00254">
    <property type="entry name" value="FKBP_C"/>
    <property type="match status" value="1"/>
</dbReference>
<dbReference type="RefSeq" id="XP_005648151.1">
    <property type="nucleotide sequence ID" value="XM_005648094.1"/>
</dbReference>
<reference evidence="11 12" key="1">
    <citation type="journal article" date="2012" name="Genome Biol.">
        <title>The genome of the polar eukaryotic microalga coccomyxa subellipsoidea reveals traits of cold adaptation.</title>
        <authorList>
            <person name="Blanc G."/>
            <person name="Agarkova I."/>
            <person name="Grimwood J."/>
            <person name="Kuo A."/>
            <person name="Brueggeman A."/>
            <person name="Dunigan D."/>
            <person name="Gurnon J."/>
            <person name="Ladunga I."/>
            <person name="Lindquist E."/>
            <person name="Lucas S."/>
            <person name="Pangilinan J."/>
            <person name="Proschold T."/>
            <person name="Salamov A."/>
            <person name="Schmutz J."/>
            <person name="Weeks D."/>
            <person name="Yamada T."/>
            <person name="Claverie J.M."/>
            <person name="Grigoriev I."/>
            <person name="Van Etten J."/>
            <person name="Lomsadze A."/>
            <person name="Borodovsky M."/>
        </authorList>
    </citation>
    <scope>NUCLEOTIDE SEQUENCE [LARGE SCALE GENOMIC DNA]</scope>
    <source>
        <strain evidence="11 12">C-169</strain>
    </source>
</reference>
<gene>
    <name evidence="11" type="ORF">COCSUDRAFT_41796</name>
</gene>
<keyword evidence="6 9" id="KW-0697">Rotamase</keyword>
<dbReference type="PANTHER" id="PTHR47861:SF3">
    <property type="entry name" value="FKBP-TYPE PEPTIDYL-PROLYL CIS-TRANS ISOMERASE SLYD"/>
    <property type="match status" value="1"/>
</dbReference>
<dbReference type="Gene3D" id="3.10.50.40">
    <property type="match status" value="1"/>
</dbReference>
<evidence type="ECO:0000256" key="9">
    <source>
        <dbReference type="PROSITE-ProRule" id="PRU00277"/>
    </source>
</evidence>
<dbReference type="EMBL" id="AGSI01000007">
    <property type="protein sequence ID" value="EIE23607.1"/>
    <property type="molecule type" value="Genomic_DNA"/>
</dbReference>
<proteinExistence type="inferred from homology"/>
<dbReference type="EC" id="5.2.1.8" evidence="4 9"/>
<evidence type="ECO:0000313" key="11">
    <source>
        <dbReference type="EMBL" id="EIE23607.1"/>
    </source>
</evidence>
<keyword evidence="7" id="KW-0143">Chaperone</keyword>
<evidence type="ECO:0000256" key="2">
    <source>
        <dbReference type="ARBA" id="ARBA00004496"/>
    </source>
</evidence>
<evidence type="ECO:0000256" key="4">
    <source>
        <dbReference type="ARBA" id="ARBA00013194"/>
    </source>
</evidence>
<keyword evidence="12" id="KW-1185">Reference proteome</keyword>
<dbReference type="SUPFAM" id="SSF54534">
    <property type="entry name" value="FKBP-like"/>
    <property type="match status" value="1"/>
</dbReference>
<comment type="caution">
    <text evidence="11">The sequence shown here is derived from an EMBL/GenBank/DDBJ whole genome shotgun (WGS) entry which is preliminary data.</text>
</comment>
<evidence type="ECO:0000313" key="12">
    <source>
        <dbReference type="Proteomes" id="UP000007264"/>
    </source>
</evidence>
<dbReference type="InterPro" id="IPR046357">
    <property type="entry name" value="PPIase_dom_sf"/>
</dbReference>
<keyword evidence="5" id="KW-0963">Cytoplasm</keyword>
<dbReference type="GO" id="GO:0005737">
    <property type="term" value="C:cytoplasm"/>
    <property type="evidence" value="ECO:0007669"/>
    <property type="project" value="UniProtKB-SubCell"/>
</dbReference>
<evidence type="ECO:0000256" key="3">
    <source>
        <dbReference type="ARBA" id="ARBA00006577"/>
    </source>
</evidence>
<evidence type="ECO:0000256" key="1">
    <source>
        <dbReference type="ARBA" id="ARBA00000971"/>
    </source>
</evidence>
<dbReference type="PANTHER" id="PTHR47861">
    <property type="entry name" value="FKBP-TYPE PEPTIDYL-PROLYL CIS-TRANS ISOMERASE SLYD"/>
    <property type="match status" value="1"/>
</dbReference>
<sequence length="178" mass="19534">MIRHQRQNYDWGINAEGSSLEGGAAQVAMNGDTVFIHYICRDEDGNMVDDSAESEDHPVSFEVGAGEITGNPLFQAFDEAIRGLPLGSTTVLEARGGDWNRELFFEVPRDHAEIQRLEGRYKNQGGLQDGLIVELSNGGSAMVVAVTDDVVKIDANNMLAGKRRIFEVTLLNIEPAQR</sequence>
<accession>I0YYY8</accession>
<organism evidence="11 12">
    <name type="scientific">Coccomyxa subellipsoidea (strain C-169)</name>
    <name type="common">Green microalga</name>
    <dbReference type="NCBI Taxonomy" id="574566"/>
    <lineage>
        <taxon>Eukaryota</taxon>
        <taxon>Viridiplantae</taxon>
        <taxon>Chlorophyta</taxon>
        <taxon>core chlorophytes</taxon>
        <taxon>Trebouxiophyceae</taxon>
        <taxon>Trebouxiophyceae incertae sedis</taxon>
        <taxon>Coccomyxaceae</taxon>
        <taxon>Coccomyxa</taxon>
        <taxon>Coccomyxa subellipsoidea</taxon>
    </lineage>
</organism>
<dbReference type="GO" id="GO:0003755">
    <property type="term" value="F:peptidyl-prolyl cis-trans isomerase activity"/>
    <property type="evidence" value="ECO:0007669"/>
    <property type="project" value="UniProtKB-KW"/>
</dbReference>
<comment type="catalytic activity">
    <reaction evidence="1 9">
        <text>[protein]-peptidylproline (omega=180) = [protein]-peptidylproline (omega=0)</text>
        <dbReference type="Rhea" id="RHEA:16237"/>
        <dbReference type="Rhea" id="RHEA-COMP:10747"/>
        <dbReference type="Rhea" id="RHEA-COMP:10748"/>
        <dbReference type="ChEBI" id="CHEBI:83833"/>
        <dbReference type="ChEBI" id="CHEBI:83834"/>
        <dbReference type="EC" id="5.2.1.8"/>
    </reaction>
</comment>
<name>I0YYY8_COCSC</name>
<feature type="domain" description="PPIase FKBP-type" evidence="10">
    <location>
        <begin position="31"/>
        <end position="92"/>
    </location>
</feature>
<evidence type="ECO:0000256" key="8">
    <source>
        <dbReference type="ARBA" id="ARBA00023235"/>
    </source>
</evidence>
<keyword evidence="8 9" id="KW-0413">Isomerase</keyword>
<evidence type="ECO:0000256" key="6">
    <source>
        <dbReference type="ARBA" id="ARBA00023110"/>
    </source>
</evidence>
<comment type="similarity">
    <text evidence="3">Belongs to the FKBP-type PPIase family.</text>
</comment>
<dbReference type="eggNOG" id="ENOG502S5DS">
    <property type="taxonomic scope" value="Eukaryota"/>
</dbReference>
<evidence type="ECO:0000256" key="7">
    <source>
        <dbReference type="ARBA" id="ARBA00023186"/>
    </source>
</evidence>
<dbReference type="GO" id="GO:0042026">
    <property type="term" value="P:protein refolding"/>
    <property type="evidence" value="ECO:0007669"/>
    <property type="project" value="UniProtKB-ARBA"/>
</dbReference>
<dbReference type="GeneID" id="17041599"/>